<organism evidence="10 11">
    <name type="scientific">Wolfiporia cocos (strain MD-104)</name>
    <name type="common">Brown rot fungus</name>
    <dbReference type="NCBI Taxonomy" id="742152"/>
    <lineage>
        <taxon>Eukaryota</taxon>
        <taxon>Fungi</taxon>
        <taxon>Dikarya</taxon>
        <taxon>Basidiomycota</taxon>
        <taxon>Agaricomycotina</taxon>
        <taxon>Agaricomycetes</taxon>
        <taxon>Polyporales</taxon>
        <taxon>Phaeolaceae</taxon>
        <taxon>Wolfiporia</taxon>
    </lineage>
</organism>
<feature type="compositionally biased region" description="Pro residues" evidence="8">
    <location>
        <begin position="1102"/>
        <end position="1111"/>
    </location>
</feature>
<feature type="region of interest" description="Disordered" evidence="8">
    <location>
        <begin position="364"/>
        <end position="498"/>
    </location>
</feature>
<keyword evidence="11" id="KW-1185">Reference proteome</keyword>
<feature type="region of interest" description="Disordered" evidence="8">
    <location>
        <begin position="122"/>
        <end position="147"/>
    </location>
</feature>
<feature type="region of interest" description="Disordered" evidence="8">
    <location>
        <begin position="984"/>
        <end position="1260"/>
    </location>
</feature>
<dbReference type="PANTHER" id="PTHR13142:SF1">
    <property type="entry name" value="INNER CENTROMERE PROTEIN"/>
    <property type="match status" value="1"/>
</dbReference>
<feature type="compositionally biased region" description="Basic and acidic residues" evidence="8">
    <location>
        <begin position="1001"/>
        <end position="1100"/>
    </location>
</feature>
<evidence type="ECO:0000256" key="6">
    <source>
        <dbReference type="ARBA" id="ARBA00023212"/>
    </source>
</evidence>
<feature type="compositionally biased region" description="Polar residues" evidence="8">
    <location>
        <begin position="1280"/>
        <end position="1292"/>
    </location>
</feature>
<dbReference type="OrthoDB" id="6123at2759"/>
<feature type="compositionally biased region" description="Basic and acidic residues" evidence="8">
    <location>
        <begin position="1213"/>
        <end position="1235"/>
    </location>
</feature>
<dbReference type="GO" id="GO:0007059">
    <property type="term" value="P:chromosome segregation"/>
    <property type="evidence" value="ECO:0007669"/>
    <property type="project" value="UniProtKB-KW"/>
</dbReference>
<dbReference type="Gene3D" id="6.10.250.2990">
    <property type="match status" value="1"/>
</dbReference>
<dbReference type="PANTHER" id="PTHR13142">
    <property type="entry name" value="INNER CENTROMERE PROTEIN"/>
    <property type="match status" value="1"/>
</dbReference>
<comment type="subcellular location">
    <subcellularLocation>
        <location evidence="2">Cytoplasm</location>
        <location evidence="2">Cytoskeleton</location>
        <location evidence="2">Spindle</location>
    </subcellularLocation>
    <subcellularLocation>
        <location evidence="1">Nucleus</location>
    </subcellularLocation>
</comment>
<dbReference type="GO" id="GO:0005634">
    <property type="term" value="C:nucleus"/>
    <property type="evidence" value="ECO:0007669"/>
    <property type="project" value="UniProtKB-SubCell"/>
</dbReference>
<evidence type="ECO:0000256" key="7">
    <source>
        <dbReference type="ARBA" id="ARBA00023242"/>
    </source>
</evidence>
<feature type="compositionally biased region" description="Pro residues" evidence="8">
    <location>
        <begin position="692"/>
        <end position="703"/>
    </location>
</feature>
<gene>
    <name evidence="10" type="ORF">WOLCODRAFT_166072</name>
</gene>
<comment type="similarity">
    <text evidence="3">Belongs to the INCENP family.</text>
</comment>
<evidence type="ECO:0000259" key="9">
    <source>
        <dbReference type="Pfam" id="PF03941"/>
    </source>
</evidence>
<keyword evidence="5" id="KW-0159">Chromosome partition</keyword>
<evidence type="ECO:0000313" key="10">
    <source>
        <dbReference type="EMBL" id="PCH35146.1"/>
    </source>
</evidence>
<feature type="compositionally biased region" description="Low complexity" evidence="8">
    <location>
        <begin position="653"/>
        <end position="668"/>
    </location>
</feature>
<evidence type="ECO:0000256" key="1">
    <source>
        <dbReference type="ARBA" id="ARBA00004123"/>
    </source>
</evidence>
<dbReference type="EMBL" id="KB467843">
    <property type="protein sequence ID" value="PCH35146.1"/>
    <property type="molecule type" value="Genomic_DNA"/>
</dbReference>
<feature type="region of interest" description="Disordered" evidence="8">
    <location>
        <begin position="162"/>
        <end position="311"/>
    </location>
</feature>
<reference evidence="10 11" key="1">
    <citation type="journal article" date="2012" name="Science">
        <title>The Paleozoic origin of enzymatic lignin decomposition reconstructed from 31 fungal genomes.</title>
        <authorList>
            <person name="Floudas D."/>
            <person name="Binder M."/>
            <person name="Riley R."/>
            <person name="Barry K."/>
            <person name="Blanchette R.A."/>
            <person name="Henrissat B."/>
            <person name="Martinez A.T."/>
            <person name="Otillar R."/>
            <person name="Spatafora J.W."/>
            <person name="Yadav J.S."/>
            <person name="Aerts A."/>
            <person name="Benoit I."/>
            <person name="Boyd A."/>
            <person name="Carlson A."/>
            <person name="Copeland A."/>
            <person name="Coutinho P.M."/>
            <person name="de Vries R.P."/>
            <person name="Ferreira P."/>
            <person name="Findley K."/>
            <person name="Foster B."/>
            <person name="Gaskell J."/>
            <person name="Glotzer D."/>
            <person name="Gorecki P."/>
            <person name="Heitman J."/>
            <person name="Hesse C."/>
            <person name="Hori C."/>
            <person name="Igarashi K."/>
            <person name="Jurgens J.A."/>
            <person name="Kallen N."/>
            <person name="Kersten P."/>
            <person name="Kohler A."/>
            <person name="Kuees U."/>
            <person name="Kumar T.K.A."/>
            <person name="Kuo A."/>
            <person name="LaButti K."/>
            <person name="Larrondo L.F."/>
            <person name="Lindquist E."/>
            <person name="Ling A."/>
            <person name="Lombard V."/>
            <person name="Lucas S."/>
            <person name="Lundell T."/>
            <person name="Martin R."/>
            <person name="McLaughlin D.J."/>
            <person name="Morgenstern I."/>
            <person name="Morin E."/>
            <person name="Murat C."/>
            <person name="Nagy L.G."/>
            <person name="Nolan M."/>
            <person name="Ohm R.A."/>
            <person name="Patyshakuliyeva A."/>
            <person name="Rokas A."/>
            <person name="Ruiz-Duenas F.J."/>
            <person name="Sabat G."/>
            <person name="Salamov A."/>
            <person name="Samejima M."/>
            <person name="Schmutz J."/>
            <person name="Slot J.C."/>
            <person name="St John F."/>
            <person name="Stenlid J."/>
            <person name="Sun H."/>
            <person name="Sun S."/>
            <person name="Syed K."/>
            <person name="Tsang A."/>
            <person name="Wiebenga A."/>
            <person name="Young D."/>
            <person name="Pisabarro A."/>
            <person name="Eastwood D.C."/>
            <person name="Martin F."/>
            <person name="Cullen D."/>
            <person name="Grigoriev I.V."/>
            <person name="Hibbett D.S."/>
        </authorList>
    </citation>
    <scope>NUCLEOTIDE SEQUENCE [LARGE SCALE GENOMIC DNA]</scope>
    <source>
        <strain evidence="10 11">MD-104</strain>
    </source>
</reference>
<feature type="compositionally biased region" description="Basic and acidic residues" evidence="8">
    <location>
        <begin position="471"/>
        <end position="480"/>
    </location>
</feature>
<feature type="compositionally biased region" description="Basic and acidic residues" evidence="8">
    <location>
        <begin position="1299"/>
        <end position="1309"/>
    </location>
</feature>
<feature type="region of interest" description="Disordered" evidence="8">
    <location>
        <begin position="1273"/>
        <end position="1309"/>
    </location>
</feature>
<feature type="compositionally biased region" description="Polar residues" evidence="8">
    <location>
        <begin position="748"/>
        <end position="763"/>
    </location>
</feature>
<dbReference type="GO" id="GO:0005819">
    <property type="term" value="C:spindle"/>
    <property type="evidence" value="ECO:0007669"/>
    <property type="project" value="UniProtKB-SubCell"/>
</dbReference>
<sequence length="1309" mass="140953">MDGSRPGESGVLAWCDSIRFEMARDSGRQLLEQQVQSTLDFLDDYLENVLAGPRKETVTDLLKTPGRRKNVPVRGKATVAKGKVLSSLSFEASNSEQENHLPVNSFQKALLRAKEAGGDISSVSIPPITRSGPHSNEMKHVPPVQLPSTEVDNIGAEQEIAEADAIERGLLPPSVPPTTDEERSTPATADVPPSPPHEVMHELSVIAEDDETADLSRTSIARPSLDDAATSKTQTIQEYDDAPSKTRPTDELQQDDTTSTLATATTDTFHTVPLDSPHPPQKLDEPRDIPQTEPIVPTPTLNPKSGLPNLGLTAPSPVSLYKREHSVGTVPSANANVGANAPTGKRSSWLVKAREVRALGGVKRTASTGQLTSTGSGASVPSVVGVKRRSEDISDTPASASDVSAPGSLAVRGREESGERLLKLARPEEAMKEEPRKSENKGKQKAVEEAVTHNETEGQPPQRAVEVSSARSDHEHKRPEPQPISMPSPPRPPPMVLAPALKPAEDFVVPLRADDEDEVLDRLKKTVARMNKSTGKSLGGNAAAALAEARAAAEARVAERNKGDEEEAAVSAEEEVVSAPSVSDPPPKPTPTVKAEVTEPVSAPGTATSRDSERRLSVSDLVSSSEESHHPRTSSPLATQVFKPLPPGFTALPATTTSAADVSSSTTPPNSPPPSLQLPISKPPVLDAPIFTKPPPSFGPPLAPVTTQPGRTNAPAGPGKDYAFKLPTTNPFSLPAAPKLDIPPLPSLPSQNTQLSTQSSKESLFSDVVFNREDDIPAWMPKTQDTDHHLQGGSSQAEGGAQDDLGDDDDSWHVDEKFRSNQMWTPFGFATERDETWSTLPSSTSQKGGDTAFLTSQSNFTTANFTKPLAPPQEEDTIEDRAPESVPGAFNFAAPAPTEAEPEDKPEDDIADVAMDIENFQESESEGVPPNNEPAVNVKKSKGGVERTRSQSQQSTASSSSASQSQGGLLGQASKLVSSVFNGAKKTKLEPVKSLQLAAQAKERQQEEIEKKAQRLKEMENRRQLAQQRKAEDDKARALEEEKRIKDEMERRKREREELTDKRPLKGVFKKGDEDNTKKRKIEPEKKLETNKPPSRDKKPTIPAPRIPPKAGPSTASGSAVKTGGPLKSALKQSGPSLAVKPGPSTDPKASKVAKPTGPPSAVKPAIKGKDGAPTPANDNEPPAPAAAAAAAAAHRRRAEAQLPAESEMIELPDIRSEYSDSGDEDRKGDFERPDWAQSPELRQALQQQSTMNPDDIFGRIGPLRMEEMFRTRQSRFRARTSSANWTGTDQLTMEEEKEYERRMGYRRT</sequence>
<feature type="compositionally biased region" description="Pro residues" evidence="8">
    <location>
        <begin position="481"/>
        <end position="496"/>
    </location>
</feature>
<evidence type="ECO:0000256" key="4">
    <source>
        <dbReference type="ARBA" id="ARBA00022490"/>
    </source>
</evidence>
<keyword evidence="6" id="KW-0206">Cytoskeleton</keyword>
<feature type="compositionally biased region" description="Basic and acidic residues" evidence="8">
    <location>
        <begin position="281"/>
        <end position="290"/>
    </location>
</feature>
<proteinExistence type="inferred from homology"/>
<evidence type="ECO:0000313" key="11">
    <source>
        <dbReference type="Proteomes" id="UP000218811"/>
    </source>
</evidence>
<name>A0A2H3IYX2_WOLCO</name>
<feature type="domain" description="Inner centromere protein ARK-binding" evidence="9">
    <location>
        <begin position="1214"/>
        <end position="1270"/>
    </location>
</feature>
<evidence type="ECO:0000256" key="5">
    <source>
        <dbReference type="ARBA" id="ARBA00022829"/>
    </source>
</evidence>
<dbReference type="Proteomes" id="UP000218811">
    <property type="component" value="Unassembled WGS sequence"/>
</dbReference>
<feature type="compositionally biased region" description="Acidic residues" evidence="8">
    <location>
        <begin position="564"/>
        <end position="576"/>
    </location>
</feature>
<feature type="compositionally biased region" description="Low complexity" evidence="8">
    <location>
        <begin position="373"/>
        <end position="385"/>
    </location>
</feature>
<feature type="compositionally biased region" description="Low complexity" evidence="8">
    <location>
        <begin position="255"/>
        <end position="268"/>
    </location>
</feature>
<keyword evidence="7" id="KW-0539">Nucleus</keyword>
<feature type="compositionally biased region" description="Acidic residues" evidence="8">
    <location>
        <begin position="900"/>
        <end position="911"/>
    </location>
</feature>
<accession>A0A2H3IYX2</accession>
<dbReference type="STRING" id="742152.A0A2H3IYX2"/>
<evidence type="ECO:0000256" key="2">
    <source>
        <dbReference type="ARBA" id="ARBA00004186"/>
    </source>
</evidence>
<feature type="compositionally biased region" description="Low complexity" evidence="8">
    <location>
        <begin position="791"/>
        <end position="803"/>
    </location>
</feature>
<feature type="compositionally biased region" description="Polar residues" evidence="8">
    <location>
        <begin position="837"/>
        <end position="865"/>
    </location>
</feature>
<evidence type="ECO:0000256" key="3">
    <source>
        <dbReference type="ARBA" id="ARBA00010042"/>
    </source>
</evidence>
<feature type="region of interest" description="Disordered" evidence="8">
    <location>
        <begin position="557"/>
        <end position="817"/>
    </location>
</feature>
<dbReference type="Pfam" id="PF03941">
    <property type="entry name" value="INCENP_ARK-bind"/>
    <property type="match status" value="1"/>
</dbReference>
<feature type="region of interest" description="Disordered" evidence="8">
    <location>
        <begin position="833"/>
        <end position="970"/>
    </location>
</feature>
<feature type="compositionally biased region" description="Low complexity" evidence="8">
    <location>
        <begin position="1173"/>
        <end position="1193"/>
    </location>
</feature>
<protein>
    <recommendedName>
        <fullName evidence="9">Inner centromere protein ARK-binding domain-containing protein</fullName>
    </recommendedName>
</protein>
<keyword evidence="4" id="KW-0963">Cytoplasm</keyword>
<evidence type="ECO:0000256" key="8">
    <source>
        <dbReference type="SAM" id="MobiDB-lite"/>
    </source>
</evidence>
<dbReference type="InterPro" id="IPR005635">
    <property type="entry name" value="Inner_centromere_prot_ARK-bd"/>
</dbReference>
<dbReference type="OMA" id="LAWCNTI"/>
<feature type="compositionally biased region" description="Low complexity" evidence="8">
    <location>
        <begin position="950"/>
        <end position="970"/>
    </location>
</feature>
<feature type="compositionally biased region" description="Basic and acidic residues" evidence="8">
    <location>
        <begin position="412"/>
        <end position="456"/>
    </location>
</feature>